<dbReference type="InterPro" id="IPR000719">
    <property type="entry name" value="Prot_kinase_dom"/>
</dbReference>
<dbReference type="PANTHER" id="PTHR43289:SF6">
    <property type="entry name" value="SERINE_THREONINE-PROTEIN KINASE NEKL-3"/>
    <property type="match status" value="1"/>
</dbReference>
<gene>
    <name evidence="11" type="ORF">FB559_4202</name>
</gene>
<dbReference type="GO" id="GO:0004674">
    <property type="term" value="F:protein serine/threonine kinase activity"/>
    <property type="evidence" value="ECO:0007669"/>
    <property type="project" value="UniProtKB-KW"/>
</dbReference>
<evidence type="ECO:0000256" key="6">
    <source>
        <dbReference type="ARBA" id="ARBA00022840"/>
    </source>
</evidence>
<reference evidence="11 12" key="1">
    <citation type="submission" date="2019-06" db="EMBL/GenBank/DDBJ databases">
        <title>Sequencing the genomes of 1000 actinobacteria strains.</title>
        <authorList>
            <person name="Klenk H.-P."/>
        </authorList>
    </citation>
    <scope>NUCLEOTIDE SEQUENCE [LARGE SCALE GENOMIC DNA]</scope>
    <source>
        <strain evidence="11 12">DSM 102200</strain>
    </source>
</reference>
<keyword evidence="4 7" id="KW-0547">Nucleotide-binding</keyword>
<organism evidence="11 12">
    <name type="scientific">Actinoallomurus bryophytorum</name>
    <dbReference type="NCBI Taxonomy" id="1490222"/>
    <lineage>
        <taxon>Bacteria</taxon>
        <taxon>Bacillati</taxon>
        <taxon>Actinomycetota</taxon>
        <taxon>Actinomycetes</taxon>
        <taxon>Streptosporangiales</taxon>
        <taxon>Thermomonosporaceae</taxon>
        <taxon>Actinoallomurus</taxon>
    </lineage>
</organism>
<evidence type="ECO:0000256" key="4">
    <source>
        <dbReference type="ARBA" id="ARBA00022741"/>
    </source>
</evidence>
<dbReference type="PROSITE" id="PS50011">
    <property type="entry name" value="PROTEIN_KINASE_DOM"/>
    <property type="match status" value="1"/>
</dbReference>
<sequence>MLGRRYRLLSQVGRGGMGRVWQAHDDLLHRDVAVKEVIFPPGLTDSDREVLYERTLREARSAARLSHPGIVTVHDVVEEDGRPWIVMEYVRARSLQEILDSDGRLPAARVADIGVQMLAALRVAHAAGVLHRDVKPANVLLDMRGREGGDARVVITDFGIARMDGDATLTQTGVVLGSPAFIAPERARGELASPASDLWALGATLYAACEGRSPHDRVEAMAALTAVLHEEPAPPRNAGPIASVLMGLLVKDPAQRMTADEANRDLARAARGELTETNGIAETWRDIPDTPRAAGPWTAEFGGRGPATDETVQELNGSVPGPDPAPARQDATTSRRPRVILLIVLVFLLVVAACAVVLLTRHSADGASGSTSPTPTPTTPLTPRSTPSARVPAGYQRSPGPGGASLLVPTGWTRQVRKNSVLWTQPSTGAQIQLDTTPWDYADPVAHWREFERQVRARNLPPGFREVRLSDRFTAPGGWPASDLAFTYLTKDHGIMTATDRGLTANGRQYAIFVAYPGGKNRYPPDLADRVIGSFQPPA</sequence>
<dbReference type="Gene3D" id="3.30.200.20">
    <property type="entry name" value="Phosphorylase Kinase, domain 1"/>
    <property type="match status" value="1"/>
</dbReference>
<dbReference type="PROSITE" id="PS00107">
    <property type="entry name" value="PROTEIN_KINASE_ATP"/>
    <property type="match status" value="1"/>
</dbReference>
<keyword evidence="12" id="KW-1185">Reference proteome</keyword>
<dbReference type="PROSITE" id="PS00108">
    <property type="entry name" value="PROTEIN_KINASE_ST"/>
    <property type="match status" value="1"/>
</dbReference>
<dbReference type="EMBL" id="VFOZ01000001">
    <property type="protein sequence ID" value="TQL98575.1"/>
    <property type="molecule type" value="Genomic_DNA"/>
</dbReference>
<dbReference type="Proteomes" id="UP000316096">
    <property type="component" value="Unassembled WGS sequence"/>
</dbReference>
<keyword evidence="3" id="KW-0808">Transferase</keyword>
<evidence type="ECO:0000256" key="3">
    <source>
        <dbReference type="ARBA" id="ARBA00022679"/>
    </source>
</evidence>
<keyword evidence="5 11" id="KW-0418">Kinase</keyword>
<protein>
    <recommendedName>
        <fullName evidence="1">non-specific serine/threonine protein kinase</fullName>
        <ecNumber evidence="1">2.7.11.1</ecNumber>
    </recommendedName>
</protein>
<keyword evidence="9" id="KW-0472">Membrane</keyword>
<evidence type="ECO:0000256" key="8">
    <source>
        <dbReference type="SAM" id="MobiDB-lite"/>
    </source>
</evidence>
<evidence type="ECO:0000259" key="10">
    <source>
        <dbReference type="PROSITE" id="PS50011"/>
    </source>
</evidence>
<evidence type="ECO:0000256" key="2">
    <source>
        <dbReference type="ARBA" id="ARBA00022527"/>
    </source>
</evidence>
<dbReference type="PANTHER" id="PTHR43289">
    <property type="entry name" value="MITOGEN-ACTIVATED PROTEIN KINASE KINASE KINASE 20-RELATED"/>
    <property type="match status" value="1"/>
</dbReference>
<dbReference type="InterPro" id="IPR011009">
    <property type="entry name" value="Kinase-like_dom_sf"/>
</dbReference>
<evidence type="ECO:0000256" key="1">
    <source>
        <dbReference type="ARBA" id="ARBA00012513"/>
    </source>
</evidence>
<dbReference type="SUPFAM" id="SSF56112">
    <property type="entry name" value="Protein kinase-like (PK-like)"/>
    <property type="match status" value="1"/>
</dbReference>
<evidence type="ECO:0000313" key="12">
    <source>
        <dbReference type="Proteomes" id="UP000316096"/>
    </source>
</evidence>
<keyword evidence="6 7" id="KW-0067">ATP-binding</keyword>
<comment type="caution">
    <text evidence="11">The sequence shown here is derived from an EMBL/GenBank/DDBJ whole genome shotgun (WGS) entry which is preliminary data.</text>
</comment>
<evidence type="ECO:0000313" key="11">
    <source>
        <dbReference type="EMBL" id="TQL98575.1"/>
    </source>
</evidence>
<keyword evidence="9" id="KW-0812">Transmembrane</keyword>
<evidence type="ECO:0000256" key="7">
    <source>
        <dbReference type="PROSITE-ProRule" id="PRU10141"/>
    </source>
</evidence>
<feature type="region of interest" description="Disordered" evidence="8">
    <location>
        <begin position="301"/>
        <end position="333"/>
    </location>
</feature>
<keyword evidence="9" id="KW-1133">Transmembrane helix</keyword>
<dbReference type="SMART" id="SM00220">
    <property type="entry name" value="S_TKc"/>
    <property type="match status" value="1"/>
</dbReference>
<dbReference type="CDD" id="cd14014">
    <property type="entry name" value="STKc_PknB_like"/>
    <property type="match status" value="1"/>
</dbReference>
<feature type="binding site" evidence="7">
    <location>
        <position position="35"/>
    </location>
    <ligand>
        <name>ATP</name>
        <dbReference type="ChEBI" id="CHEBI:30616"/>
    </ligand>
</feature>
<feature type="region of interest" description="Disordered" evidence="8">
    <location>
        <begin position="364"/>
        <end position="408"/>
    </location>
</feature>
<dbReference type="InterPro" id="IPR017441">
    <property type="entry name" value="Protein_kinase_ATP_BS"/>
</dbReference>
<keyword evidence="2 11" id="KW-0723">Serine/threonine-protein kinase</keyword>
<dbReference type="GO" id="GO:0005524">
    <property type="term" value="F:ATP binding"/>
    <property type="evidence" value="ECO:0007669"/>
    <property type="project" value="UniProtKB-UniRule"/>
</dbReference>
<feature type="transmembrane region" description="Helical" evidence="9">
    <location>
        <begin position="339"/>
        <end position="359"/>
    </location>
</feature>
<dbReference type="EC" id="2.7.11.1" evidence="1"/>
<name>A0A543CN86_9ACTN</name>
<dbReference type="InterPro" id="IPR008271">
    <property type="entry name" value="Ser/Thr_kinase_AS"/>
</dbReference>
<dbReference type="Gene3D" id="1.10.510.10">
    <property type="entry name" value="Transferase(Phosphotransferase) domain 1"/>
    <property type="match status" value="1"/>
</dbReference>
<accession>A0A543CN86</accession>
<evidence type="ECO:0000256" key="9">
    <source>
        <dbReference type="SAM" id="Phobius"/>
    </source>
</evidence>
<proteinExistence type="predicted"/>
<evidence type="ECO:0000256" key="5">
    <source>
        <dbReference type="ARBA" id="ARBA00022777"/>
    </source>
</evidence>
<dbReference type="AlphaFoldDB" id="A0A543CN86"/>
<feature type="domain" description="Protein kinase" evidence="10">
    <location>
        <begin position="6"/>
        <end position="268"/>
    </location>
</feature>
<dbReference type="Pfam" id="PF00069">
    <property type="entry name" value="Pkinase"/>
    <property type="match status" value="1"/>
</dbReference>